<dbReference type="Proteomes" id="UP000679213">
    <property type="component" value="Chromosome I"/>
</dbReference>
<proteinExistence type="predicted"/>
<dbReference type="KEGG" id="mesg:MLAUSG7_1032"/>
<evidence type="ECO:0000313" key="1">
    <source>
        <dbReference type="EMBL" id="CAB3289054.1"/>
    </source>
</evidence>
<keyword evidence="2" id="KW-1185">Reference proteome</keyword>
<evidence type="ECO:0000313" key="2">
    <source>
        <dbReference type="Proteomes" id="UP000679213"/>
    </source>
</evidence>
<dbReference type="EMBL" id="LR792632">
    <property type="protein sequence ID" value="CAB3289054.1"/>
    <property type="molecule type" value="Genomic_DNA"/>
</dbReference>
<gene>
    <name evidence="1" type="ORF">MLAUSG7_1032</name>
</gene>
<organism evidence="1 2">
    <name type="scientific">Methanocaldococcus lauensis</name>
    <dbReference type="NCBI Taxonomy" id="2546128"/>
    <lineage>
        <taxon>Archaea</taxon>
        <taxon>Methanobacteriati</taxon>
        <taxon>Methanobacteriota</taxon>
        <taxon>Methanomada group</taxon>
        <taxon>Methanococci</taxon>
        <taxon>Methanococcales</taxon>
        <taxon>Methanocaldococcaceae</taxon>
        <taxon>Methanocaldococcus</taxon>
    </lineage>
</organism>
<reference evidence="1 2" key="1">
    <citation type="submission" date="2020-04" db="EMBL/GenBank/DDBJ databases">
        <authorList>
            <consortium name="Genoscope - CEA"/>
            <person name="William W."/>
        </authorList>
    </citation>
    <scope>NUCLEOTIDE SEQUENCE [LARGE SCALE GENOMIC DNA]</scope>
    <source>
        <strain evidence="1 2">SG7</strain>
    </source>
</reference>
<name>A0A8D6PRL2_9EURY</name>
<sequence>MDDIDKRAINLLINATLMSENEIEKTLKILRDLAKIKKRKDKNLKSIKDVLDYWACQAYEYSMKA</sequence>
<accession>A0A8D6PSF2</accession>
<dbReference type="GeneID" id="65883830"/>
<protein>
    <submittedName>
        <fullName evidence="1">Uncharacterized protein</fullName>
    </submittedName>
</protein>
<dbReference type="AlphaFoldDB" id="A0A8D6PRL2"/>
<accession>A0A8D6PRL2</accession>
<dbReference type="RefSeq" id="WP_214399400.1">
    <property type="nucleotide sequence ID" value="NZ_LR792632.1"/>
</dbReference>